<dbReference type="EMBL" id="CAEZXX010000038">
    <property type="protein sequence ID" value="CAB4703590.1"/>
    <property type="molecule type" value="Genomic_DNA"/>
</dbReference>
<sequence length="264" mass="30455">MHDLTIYVNFHGEGFLSHASCRSSLLSVEVARHRGFEIRVVAVMDRATTQTRLAVTGTAHRWDDILEYDFGDLGQVRRSVIEHSDTEFVGFLDGDDLFGSKWISHAMDVALRQADSNWVAHPRYAYYFHEDEFLSFNDRTVQPWDKKNFFFEHISSTSKSFDPRVLLFNNVFTSNHICPRQLLEQYQYKEVDATRGFGVEDWTWNALTTWSGVRHLSIADTVHLVRVKESGSLGKLNASLRLLPDLDLGRFRQLTVNPELDQPD</sequence>
<dbReference type="EMBL" id="CAFBLR010000047">
    <property type="protein sequence ID" value="CAB4869566.1"/>
    <property type="molecule type" value="Genomic_DNA"/>
</dbReference>
<evidence type="ECO:0000313" key="3">
    <source>
        <dbReference type="EMBL" id="CAB4869566.1"/>
    </source>
</evidence>
<dbReference type="AlphaFoldDB" id="A0A6J7DGD4"/>
<accession>A0A6J7DGD4</accession>
<evidence type="ECO:0000313" key="1">
    <source>
        <dbReference type="EMBL" id="CAB4703590.1"/>
    </source>
</evidence>
<reference evidence="3" key="1">
    <citation type="submission" date="2020-05" db="EMBL/GenBank/DDBJ databases">
        <authorList>
            <person name="Chiriac C."/>
            <person name="Salcher M."/>
            <person name="Ghai R."/>
            <person name="Kavagutti S V."/>
        </authorList>
    </citation>
    <scope>NUCLEOTIDE SEQUENCE</scope>
</reference>
<protein>
    <submittedName>
        <fullName evidence="3">Unannotated protein</fullName>
    </submittedName>
</protein>
<evidence type="ECO:0000313" key="2">
    <source>
        <dbReference type="EMBL" id="CAB4760122.1"/>
    </source>
</evidence>
<dbReference type="Gene3D" id="3.90.550.10">
    <property type="entry name" value="Spore Coat Polysaccharide Biosynthesis Protein SpsA, Chain A"/>
    <property type="match status" value="1"/>
</dbReference>
<name>A0A6J7DGD4_9ZZZZ</name>
<organism evidence="3">
    <name type="scientific">freshwater metagenome</name>
    <dbReference type="NCBI Taxonomy" id="449393"/>
    <lineage>
        <taxon>unclassified sequences</taxon>
        <taxon>metagenomes</taxon>
        <taxon>ecological metagenomes</taxon>
    </lineage>
</organism>
<dbReference type="InterPro" id="IPR029044">
    <property type="entry name" value="Nucleotide-diphossugar_trans"/>
</dbReference>
<dbReference type="EMBL" id="CAEZYY010000022">
    <property type="protein sequence ID" value="CAB4760122.1"/>
    <property type="molecule type" value="Genomic_DNA"/>
</dbReference>
<gene>
    <name evidence="1" type="ORF">UFOPK2602_00730</name>
    <name evidence="2" type="ORF">UFOPK2806_01593</name>
    <name evidence="3" type="ORF">UFOPK3417_00673</name>
</gene>
<dbReference type="SUPFAM" id="SSF53448">
    <property type="entry name" value="Nucleotide-diphospho-sugar transferases"/>
    <property type="match status" value="1"/>
</dbReference>
<proteinExistence type="predicted"/>